<gene>
    <name evidence="2" type="ORF">DACRYDRAFT_116723</name>
</gene>
<dbReference type="EMBL" id="JH795864">
    <property type="protein sequence ID" value="EJU01630.1"/>
    <property type="molecule type" value="Genomic_DNA"/>
</dbReference>
<dbReference type="HOGENOM" id="CLU_1184970_0_0_1"/>
<dbReference type="RefSeq" id="XP_040628527.1">
    <property type="nucleotide sequence ID" value="XM_040770251.1"/>
</dbReference>
<accession>M5G0H1</accession>
<evidence type="ECO:0000313" key="3">
    <source>
        <dbReference type="Proteomes" id="UP000030653"/>
    </source>
</evidence>
<dbReference type="Proteomes" id="UP000030653">
    <property type="component" value="Unassembled WGS sequence"/>
</dbReference>
<dbReference type="AlphaFoldDB" id="M5G0H1"/>
<keyword evidence="3" id="KW-1185">Reference proteome</keyword>
<feature type="chain" id="PRO_5004067476" description="Concanavalin A-like lectin/glucanase" evidence="1">
    <location>
        <begin position="20"/>
        <end position="234"/>
    </location>
</feature>
<name>M5G0H1_DACPD</name>
<reference evidence="2 3" key="1">
    <citation type="journal article" date="2012" name="Science">
        <title>The Paleozoic origin of enzymatic lignin decomposition reconstructed from 31 fungal genomes.</title>
        <authorList>
            <person name="Floudas D."/>
            <person name="Binder M."/>
            <person name="Riley R."/>
            <person name="Barry K."/>
            <person name="Blanchette R.A."/>
            <person name="Henrissat B."/>
            <person name="Martinez A.T."/>
            <person name="Otillar R."/>
            <person name="Spatafora J.W."/>
            <person name="Yadav J.S."/>
            <person name="Aerts A."/>
            <person name="Benoit I."/>
            <person name="Boyd A."/>
            <person name="Carlson A."/>
            <person name="Copeland A."/>
            <person name="Coutinho P.M."/>
            <person name="de Vries R.P."/>
            <person name="Ferreira P."/>
            <person name="Findley K."/>
            <person name="Foster B."/>
            <person name="Gaskell J."/>
            <person name="Glotzer D."/>
            <person name="Gorecki P."/>
            <person name="Heitman J."/>
            <person name="Hesse C."/>
            <person name="Hori C."/>
            <person name="Igarashi K."/>
            <person name="Jurgens J.A."/>
            <person name="Kallen N."/>
            <person name="Kersten P."/>
            <person name="Kohler A."/>
            <person name="Kuees U."/>
            <person name="Kumar T.K.A."/>
            <person name="Kuo A."/>
            <person name="LaButti K."/>
            <person name="Larrondo L.F."/>
            <person name="Lindquist E."/>
            <person name="Ling A."/>
            <person name="Lombard V."/>
            <person name="Lucas S."/>
            <person name="Lundell T."/>
            <person name="Martin R."/>
            <person name="McLaughlin D.J."/>
            <person name="Morgenstern I."/>
            <person name="Morin E."/>
            <person name="Murat C."/>
            <person name="Nagy L.G."/>
            <person name="Nolan M."/>
            <person name="Ohm R.A."/>
            <person name="Patyshakuliyeva A."/>
            <person name="Rokas A."/>
            <person name="Ruiz-Duenas F.J."/>
            <person name="Sabat G."/>
            <person name="Salamov A."/>
            <person name="Samejima M."/>
            <person name="Schmutz J."/>
            <person name="Slot J.C."/>
            <person name="St John F."/>
            <person name="Stenlid J."/>
            <person name="Sun H."/>
            <person name="Sun S."/>
            <person name="Syed K."/>
            <person name="Tsang A."/>
            <person name="Wiebenga A."/>
            <person name="Young D."/>
            <person name="Pisabarro A."/>
            <person name="Eastwood D.C."/>
            <person name="Martin F."/>
            <person name="Cullen D."/>
            <person name="Grigoriev I.V."/>
            <person name="Hibbett D.S."/>
        </authorList>
    </citation>
    <scope>NUCLEOTIDE SEQUENCE [LARGE SCALE GENOMIC DNA]</scope>
    <source>
        <strain evidence="2 3">DJM-731 SS1</strain>
    </source>
</reference>
<evidence type="ECO:0000256" key="1">
    <source>
        <dbReference type="SAM" id="SignalP"/>
    </source>
</evidence>
<sequence length="234" mass="25236">MRSVLSLATIALLARSAYGILTVPPPPPANVTQGPWYFWCGLQPNGGGVIQPVLGWRASEGTSVNPNTSFPQVWAMNLWSLPWNFGEDNAPPAQESSGIWADQGSQIASFVQWQGDQWYQQADAISGAAVGQSVEMFTPASYFVGENSTTANTPMTVCESELYGPQTDLWDFSVTFTDVYFRAATSDGVEDLCGSTSDHSDGNGFISFTGFSMLNDETCYWKSITLSPPAPGSK</sequence>
<evidence type="ECO:0000313" key="2">
    <source>
        <dbReference type="EMBL" id="EJU01630.1"/>
    </source>
</evidence>
<dbReference type="OMA" id="LNDETCY"/>
<dbReference type="GeneID" id="63685313"/>
<feature type="signal peptide" evidence="1">
    <location>
        <begin position="1"/>
        <end position="19"/>
    </location>
</feature>
<proteinExistence type="predicted"/>
<protein>
    <recommendedName>
        <fullName evidence="4">Concanavalin A-like lectin/glucanase</fullName>
    </recommendedName>
</protein>
<evidence type="ECO:0008006" key="4">
    <source>
        <dbReference type="Google" id="ProtNLM"/>
    </source>
</evidence>
<organism evidence="2 3">
    <name type="scientific">Dacryopinax primogenitus (strain DJM 731)</name>
    <name type="common">Brown rot fungus</name>
    <dbReference type="NCBI Taxonomy" id="1858805"/>
    <lineage>
        <taxon>Eukaryota</taxon>
        <taxon>Fungi</taxon>
        <taxon>Dikarya</taxon>
        <taxon>Basidiomycota</taxon>
        <taxon>Agaricomycotina</taxon>
        <taxon>Dacrymycetes</taxon>
        <taxon>Dacrymycetales</taxon>
        <taxon>Dacrymycetaceae</taxon>
        <taxon>Dacryopinax</taxon>
    </lineage>
</organism>
<keyword evidence="1" id="KW-0732">Signal</keyword>